<dbReference type="Pfam" id="PF06974">
    <property type="entry name" value="WS_DGAT_C"/>
    <property type="match status" value="1"/>
</dbReference>
<evidence type="ECO:0000313" key="3">
    <source>
        <dbReference type="Proteomes" id="UP000438448"/>
    </source>
</evidence>
<dbReference type="InterPro" id="IPR004255">
    <property type="entry name" value="O-acyltransferase_WSD1_N"/>
</dbReference>
<name>A0A7K0CX84_9NOCA</name>
<organism evidence="2 3">
    <name type="scientific">Nocardia macrotermitis</name>
    <dbReference type="NCBI Taxonomy" id="2585198"/>
    <lineage>
        <taxon>Bacteria</taxon>
        <taxon>Bacillati</taxon>
        <taxon>Actinomycetota</taxon>
        <taxon>Actinomycetes</taxon>
        <taxon>Mycobacteriales</taxon>
        <taxon>Nocardiaceae</taxon>
        <taxon>Nocardia</taxon>
    </lineage>
</organism>
<dbReference type="PROSITE" id="PS00022">
    <property type="entry name" value="EGF_1"/>
    <property type="match status" value="1"/>
</dbReference>
<sequence length="439" mass="47019">MKFYCRCRKFATGGLCEVGARATVPIMSLYRPAAPDLLTHTFLAMEQAAPDASDVYFGVLLRCGGVAPSVGELRAQVMSRVGMVPALTHRLNDAVEWEPDPEFDIENHVLVADGPVDVRPVREWMPDPPGHDHPLWRMWLLPGTGAEWGLAFAVHHGVLDGTGVMRALEVLFAGRAGSTVDDEVSGSAVAALRAVPNMLRTLRSAPELNVFGELTGERRSDTAAVPVARLRAIADAAQVSVGQVHLVAMAGAVRRWTGVDADVPVCVPVDTRRSDEHDRSGVHLGLVRIALPTATEDPMRRIRLAAQRMSQRRMSSARIGARALIDNVPVRWSGPALQRLGDRRKVALTASVFRSAPGLSILGRPVADLFALPWLPPGHGCFTILARYGATATLSVLTDTGVRGADELARGWAREVAVLADAAGVAPHAEDTAAPVMST</sequence>
<evidence type="ECO:0000313" key="2">
    <source>
        <dbReference type="EMBL" id="MQY18115.1"/>
    </source>
</evidence>
<protein>
    <recommendedName>
        <fullName evidence="1">EGF-like domain-containing protein</fullName>
    </recommendedName>
</protein>
<gene>
    <name evidence="2" type="ORF">NRB20_11840</name>
</gene>
<dbReference type="AlphaFoldDB" id="A0A7K0CX84"/>
<dbReference type="GO" id="GO:0004144">
    <property type="term" value="F:diacylglycerol O-acyltransferase activity"/>
    <property type="evidence" value="ECO:0007669"/>
    <property type="project" value="InterPro"/>
</dbReference>
<dbReference type="Proteomes" id="UP000438448">
    <property type="component" value="Unassembled WGS sequence"/>
</dbReference>
<dbReference type="Pfam" id="PF03007">
    <property type="entry name" value="WS_DGAT_cat"/>
    <property type="match status" value="1"/>
</dbReference>
<comment type="caution">
    <text evidence="2">The sequence shown here is derived from an EMBL/GenBank/DDBJ whole genome shotgun (WGS) entry which is preliminary data.</text>
</comment>
<dbReference type="SUPFAM" id="SSF52777">
    <property type="entry name" value="CoA-dependent acyltransferases"/>
    <property type="match status" value="2"/>
</dbReference>
<dbReference type="EMBL" id="WEGK01000002">
    <property type="protein sequence ID" value="MQY18115.1"/>
    <property type="molecule type" value="Genomic_DNA"/>
</dbReference>
<dbReference type="InterPro" id="IPR009721">
    <property type="entry name" value="O-acyltransferase_WSD1_C"/>
</dbReference>
<evidence type="ECO:0000259" key="1">
    <source>
        <dbReference type="PROSITE" id="PS00022"/>
    </source>
</evidence>
<dbReference type="InterPro" id="IPR000742">
    <property type="entry name" value="EGF"/>
</dbReference>
<proteinExistence type="predicted"/>
<keyword evidence="3" id="KW-1185">Reference proteome</keyword>
<feature type="domain" description="EGF-like" evidence="1">
    <location>
        <begin position="5"/>
        <end position="16"/>
    </location>
</feature>
<accession>A0A7K0CX84</accession>
<dbReference type="UniPathway" id="UPA00282"/>
<reference evidence="2 3" key="1">
    <citation type="submission" date="2019-10" db="EMBL/GenBank/DDBJ databases">
        <title>Nocardia macrotermitis sp. nov. and Nocardia aurantia sp. nov., isolated from the gut of fungus growing-termite Macrotermes natalensis.</title>
        <authorList>
            <person name="Benndorf R."/>
            <person name="Schwitalla J."/>
            <person name="Martin K."/>
            <person name="De Beer W."/>
            <person name="Kaster A.-K."/>
            <person name="Vollmers J."/>
            <person name="Poulsen M."/>
            <person name="Beemelmanns C."/>
        </authorList>
    </citation>
    <scope>NUCLEOTIDE SEQUENCE [LARGE SCALE GENOMIC DNA]</scope>
    <source>
        <strain evidence="2 3">RB20</strain>
    </source>
</reference>
<dbReference type="GO" id="GO:0019432">
    <property type="term" value="P:triglyceride biosynthetic process"/>
    <property type="evidence" value="ECO:0007669"/>
    <property type="project" value="UniProtKB-UniPathway"/>
</dbReference>